<dbReference type="STRING" id="679935.Alfi_2623"/>
<dbReference type="Proteomes" id="UP000006052">
    <property type="component" value="Chromosome"/>
</dbReference>
<gene>
    <name evidence="1" type="ordered locus">Alfi_2623</name>
</gene>
<dbReference type="EMBL" id="CP003274">
    <property type="protein sequence ID" value="AFL78884.1"/>
    <property type="molecule type" value="Genomic_DNA"/>
</dbReference>
<organism evidence="1 2">
    <name type="scientific">Alistipes finegoldii (strain DSM 17242 / JCM 16770 / CCUG 46020 / CIP 107999 / KCTC 15236 / AHN 2437)</name>
    <dbReference type="NCBI Taxonomy" id="679935"/>
    <lineage>
        <taxon>Bacteria</taxon>
        <taxon>Pseudomonadati</taxon>
        <taxon>Bacteroidota</taxon>
        <taxon>Bacteroidia</taxon>
        <taxon>Bacteroidales</taxon>
        <taxon>Rikenellaceae</taxon>
        <taxon>Alistipes</taxon>
    </lineage>
</organism>
<reference evidence="2" key="1">
    <citation type="journal article" date="2013" name="Stand. Genomic Sci.">
        <title>Complete genome sequence of the bile-resistant pigment-producing anaerobe Alistipes finegoldii type strain (AHN2437(T)).</title>
        <authorList>
            <person name="Mavromatis K."/>
            <person name="Stackebrandt E."/>
            <person name="Munk C."/>
            <person name="Lapidus A."/>
            <person name="Nolan M."/>
            <person name="Lucas S."/>
            <person name="Hammon N."/>
            <person name="Deshpande S."/>
            <person name="Cheng J.F."/>
            <person name="Tapia R."/>
            <person name="Goodwin L.A."/>
            <person name="Pitluck S."/>
            <person name="Liolios K."/>
            <person name="Pagani I."/>
            <person name="Ivanova N."/>
            <person name="Mikhailova N."/>
            <person name="Huntemann M."/>
            <person name="Pati A."/>
            <person name="Chen A."/>
            <person name="Palaniappan K."/>
            <person name="Land M."/>
            <person name="Hauser L."/>
            <person name="Rohde M."/>
            <person name="Gronow S."/>
            <person name="Goker M."/>
            <person name="Detter J.C."/>
            <person name="Bristow J."/>
            <person name="Eisen J.A."/>
            <person name="Markowitz V."/>
            <person name="Hugenholtz P."/>
            <person name="Kyrpides N.C."/>
            <person name="Klenk H.P."/>
            <person name="Woyke T."/>
        </authorList>
    </citation>
    <scope>NUCLEOTIDE SEQUENCE</scope>
    <source>
        <strain evidence="2">DSM 17242 / JCM 16770 / AHN 2437 / CCUG 46020 / CIP 107999</strain>
    </source>
</reference>
<dbReference type="AlphaFoldDB" id="I3YPG6"/>
<name>I3YPG6_ALIFI</name>
<proteinExistence type="predicted"/>
<evidence type="ECO:0000313" key="2">
    <source>
        <dbReference type="Proteomes" id="UP000006052"/>
    </source>
</evidence>
<dbReference type="HOGENOM" id="CLU_3163832_0_0_10"/>
<dbReference type="KEGG" id="afd:Alfi_2623"/>
<accession>I3YPG6</accession>
<protein>
    <submittedName>
        <fullName evidence="1">Uncharacterized protein</fullName>
    </submittedName>
</protein>
<sequence length="47" mass="5363">MDGLDIRTAPFSYYKDSTFFIGNKGRTAINPNIFIYVLDGIIWLFTG</sequence>
<evidence type="ECO:0000313" key="1">
    <source>
        <dbReference type="EMBL" id="AFL78884.1"/>
    </source>
</evidence>